<feature type="region of interest" description="Disordered" evidence="3">
    <location>
        <begin position="309"/>
        <end position="329"/>
    </location>
</feature>
<dbReference type="Pfam" id="PF07508">
    <property type="entry name" value="Recombinase"/>
    <property type="match status" value="1"/>
</dbReference>
<dbReference type="Proteomes" id="UP001500752">
    <property type="component" value="Unassembled WGS sequence"/>
</dbReference>
<dbReference type="InterPro" id="IPR011109">
    <property type="entry name" value="DNA_bind_recombinase_dom"/>
</dbReference>
<keyword evidence="2" id="KW-0233">DNA recombination</keyword>
<name>A0ABP7CWV4_9MICC</name>
<dbReference type="InterPro" id="IPR050639">
    <property type="entry name" value="SSR_resolvase"/>
</dbReference>
<comment type="caution">
    <text evidence="6">The sequence shown here is derived from an EMBL/GenBank/DDBJ whole genome shotgun (WGS) entry which is preliminary data.</text>
</comment>
<dbReference type="Gene3D" id="3.40.50.1390">
    <property type="entry name" value="Resolvase, N-terminal catalytic domain"/>
    <property type="match status" value="1"/>
</dbReference>
<keyword evidence="7" id="KW-1185">Reference proteome</keyword>
<dbReference type="InterPro" id="IPR025827">
    <property type="entry name" value="Zn_ribbon_recom_dom"/>
</dbReference>
<organism evidence="6 7">
    <name type="scientific">Arthrobacter ginkgonis</name>
    <dbReference type="NCBI Taxonomy" id="1630594"/>
    <lineage>
        <taxon>Bacteria</taxon>
        <taxon>Bacillati</taxon>
        <taxon>Actinomycetota</taxon>
        <taxon>Actinomycetes</taxon>
        <taxon>Micrococcales</taxon>
        <taxon>Micrococcaceae</taxon>
        <taxon>Arthrobacter</taxon>
    </lineage>
</organism>
<dbReference type="SMART" id="SM00857">
    <property type="entry name" value="Resolvase"/>
    <property type="match status" value="1"/>
</dbReference>
<accession>A0ABP7CWV4</accession>
<gene>
    <name evidence="6" type="ORF">GCM10023081_38140</name>
</gene>
<feature type="domain" description="Resolvase/invertase-type recombinase catalytic" evidence="4">
    <location>
        <begin position="10"/>
        <end position="165"/>
    </location>
</feature>
<dbReference type="PROSITE" id="PS51737">
    <property type="entry name" value="RECOMBINASE_DNA_BIND"/>
    <property type="match status" value="1"/>
</dbReference>
<dbReference type="SUPFAM" id="SSF53041">
    <property type="entry name" value="Resolvase-like"/>
    <property type="match status" value="1"/>
</dbReference>
<keyword evidence="1" id="KW-0238">DNA-binding</keyword>
<evidence type="ECO:0000256" key="2">
    <source>
        <dbReference type="ARBA" id="ARBA00023172"/>
    </source>
</evidence>
<evidence type="ECO:0000256" key="1">
    <source>
        <dbReference type="ARBA" id="ARBA00023125"/>
    </source>
</evidence>
<dbReference type="InterPro" id="IPR006119">
    <property type="entry name" value="Resolv_N"/>
</dbReference>
<dbReference type="EMBL" id="BAABEO010000025">
    <property type="protein sequence ID" value="GAA3697553.1"/>
    <property type="molecule type" value="Genomic_DNA"/>
</dbReference>
<dbReference type="InterPro" id="IPR038109">
    <property type="entry name" value="DNA_bind_recomb_sf"/>
</dbReference>
<reference evidence="7" key="1">
    <citation type="journal article" date="2019" name="Int. J. Syst. Evol. Microbiol.">
        <title>The Global Catalogue of Microorganisms (GCM) 10K type strain sequencing project: providing services to taxonomists for standard genome sequencing and annotation.</title>
        <authorList>
            <consortium name="The Broad Institute Genomics Platform"/>
            <consortium name="The Broad Institute Genome Sequencing Center for Infectious Disease"/>
            <person name="Wu L."/>
            <person name="Ma J."/>
        </authorList>
    </citation>
    <scope>NUCLEOTIDE SEQUENCE [LARGE SCALE GENOMIC DNA]</scope>
    <source>
        <strain evidence="7">JCM 30742</strain>
    </source>
</reference>
<dbReference type="Gene3D" id="3.90.1750.20">
    <property type="entry name" value="Putative Large Serine Recombinase, Chain B, Domain 2"/>
    <property type="match status" value="1"/>
</dbReference>
<dbReference type="Pfam" id="PF13408">
    <property type="entry name" value="Zn_ribbon_recom"/>
    <property type="match status" value="1"/>
</dbReference>
<evidence type="ECO:0000313" key="7">
    <source>
        <dbReference type="Proteomes" id="UP001500752"/>
    </source>
</evidence>
<evidence type="ECO:0000259" key="5">
    <source>
        <dbReference type="PROSITE" id="PS51737"/>
    </source>
</evidence>
<dbReference type="Pfam" id="PF00239">
    <property type="entry name" value="Resolvase"/>
    <property type="match status" value="1"/>
</dbReference>
<dbReference type="InterPro" id="IPR036162">
    <property type="entry name" value="Resolvase-like_N_sf"/>
</dbReference>
<sequence length="520" mass="56349">MGSVTDNRLRAVLYLRLSAVSDDSTSLDRQERDLREHAGRKGWHVTEVLVDEGISGRKARAKAAEAVRMIADDEADVLAVWKLDRFTRMGYDGLGALSQALATRAEGAKAGRCIPALFVALHDGLNSNQAAFRMIAGVLSEVARSEAENAAARIANSIEHRKTRTHKFAGGSAVPLGYRSVPAPDGTGRILVHDDEEVALIRDVAARILSNIESLTGIAADLNKRGVPTSRSLARRALRQGLPAEGLDTGKWTVSTFRNVWTSDVLLGRVVHRGKFVSDAAGIPLAVWPPILDRSTLDALRVRMNWKPRKDQRGPLGLPPAPKPKVQPTRKRAARILSSVAFCGLCDSRLYVTTTSGTPIYKCGSSWNGEKCPSPSITADALDEYVAARVLAVAGEWPEMATETIASGGAPEATLAEIEALLREASVAMTEDDAQVPELLERIAGLKARRADLRARPVTVETVSKPTGRTLAEAWDADEGTAWRRSVLLWAIDHVRVGPRTPGMGTRAFDEDRVAIYWNS</sequence>
<dbReference type="PANTHER" id="PTHR30461">
    <property type="entry name" value="DNA-INVERTASE FROM LAMBDOID PROPHAGE"/>
    <property type="match status" value="1"/>
</dbReference>
<evidence type="ECO:0000313" key="6">
    <source>
        <dbReference type="EMBL" id="GAA3697553.1"/>
    </source>
</evidence>
<dbReference type="PANTHER" id="PTHR30461:SF2">
    <property type="entry name" value="SERINE RECOMBINASE PINE-RELATED"/>
    <property type="match status" value="1"/>
</dbReference>
<feature type="domain" description="Recombinase" evidence="5">
    <location>
        <begin position="175"/>
        <end position="310"/>
    </location>
</feature>
<proteinExistence type="predicted"/>
<protein>
    <submittedName>
        <fullName evidence="6">Recombinase family protein</fullName>
    </submittedName>
</protein>
<dbReference type="PROSITE" id="PS51736">
    <property type="entry name" value="RECOMBINASES_3"/>
    <property type="match status" value="1"/>
</dbReference>
<evidence type="ECO:0000256" key="3">
    <source>
        <dbReference type="SAM" id="MobiDB-lite"/>
    </source>
</evidence>
<evidence type="ECO:0000259" key="4">
    <source>
        <dbReference type="PROSITE" id="PS51736"/>
    </source>
</evidence>
<dbReference type="CDD" id="cd00338">
    <property type="entry name" value="Ser_Recombinase"/>
    <property type="match status" value="1"/>
</dbReference>